<organism evidence="2 3">
    <name type="scientific">Thermosyntropha lipolytica DSM 11003</name>
    <dbReference type="NCBI Taxonomy" id="1123382"/>
    <lineage>
        <taxon>Bacteria</taxon>
        <taxon>Bacillati</taxon>
        <taxon>Bacillota</taxon>
        <taxon>Clostridia</taxon>
        <taxon>Eubacteriales</taxon>
        <taxon>Syntrophomonadaceae</taxon>
        <taxon>Thermosyntropha</taxon>
    </lineage>
</organism>
<sequence>MKRKNLVYLLLVVFFSFSIMVTGCGSSSKEEVVIYTSADQVFAEAILKDFEKETGIKVKAVYDVEATKTTGLVNRLIAEKNKPQADVFWNSEFAQTLLLKENGVLASYISPSASDIPENFKDTEGMWTAFGGRARIIIVNTEKLSPSEYPSSIKDLLDPRYPPDQLAMAYPMFGTTATHAAALYVAWGPEKAKSFFEQVRDRRVQIVDGNSVVKDMAADGRIIWGLTDTDDAIEAIKKGAPVDIIYPDQEDLGTLIIPNTVAMIKGGPNPEQAKKLIDYLLSPEVEGKLLESGFIQVPCRNLDIEVEWIPEEGIRNMDVDFEEVYLKYTDSRKDMEAIFVR</sequence>
<reference evidence="3" key="1">
    <citation type="submission" date="2016-11" db="EMBL/GenBank/DDBJ databases">
        <authorList>
            <person name="Varghese N."/>
            <person name="Submissions S."/>
        </authorList>
    </citation>
    <scope>NUCLEOTIDE SEQUENCE [LARGE SCALE GENOMIC DNA]</scope>
    <source>
        <strain evidence="3">DSM 11003</strain>
    </source>
</reference>
<proteinExistence type="predicted"/>
<keyword evidence="1" id="KW-0732">Signal</keyword>
<dbReference type="Pfam" id="PF13343">
    <property type="entry name" value="SBP_bac_6"/>
    <property type="match status" value="1"/>
</dbReference>
<dbReference type="PANTHER" id="PTHR30006:SF24">
    <property type="entry name" value="SLL0237 PROTEIN"/>
    <property type="match status" value="1"/>
</dbReference>
<dbReference type="EMBL" id="FQWY01000004">
    <property type="protein sequence ID" value="SHG47085.1"/>
    <property type="molecule type" value="Genomic_DNA"/>
</dbReference>
<evidence type="ECO:0000256" key="1">
    <source>
        <dbReference type="ARBA" id="ARBA00022729"/>
    </source>
</evidence>
<evidence type="ECO:0000313" key="3">
    <source>
        <dbReference type="Proteomes" id="UP000242329"/>
    </source>
</evidence>
<protein>
    <submittedName>
        <fullName evidence="2">Iron(III) transport system substrate-binding protein</fullName>
    </submittedName>
</protein>
<dbReference type="STRING" id="1123382.SAMN02745221_00269"/>
<dbReference type="AlphaFoldDB" id="A0A1M5K2V7"/>
<accession>A0A1M5K2V7</accession>
<dbReference type="PROSITE" id="PS51257">
    <property type="entry name" value="PROKAR_LIPOPROTEIN"/>
    <property type="match status" value="1"/>
</dbReference>
<keyword evidence="3" id="KW-1185">Reference proteome</keyword>
<name>A0A1M5K2V7_9FIRM</name>
<dbReference type="PANTHER" id="PTHR30006">
    <property type="entry name" value="THIAMINE-BINDING PERIPLASMIC PROTEIN-RELATED"/>
    <property type="match status" value="1"/>
</dbReference>
<dbReference type="CDD" id="cd13518">
    <property type="entry name" value="PBP2_Fe3_thiamine_like"/>
    <property type="match status" value="1"/>
</dbReference>
<gene>
    <name evidence="2" type="ORF">SAMN02745221_00269</name>
</gene>
<dbReference type="InterPro" id="IPR026045">
    <property type="entry name" value="Ferric-bd"/>
</dbReference>
<dbReference type="Proteomes" id="UP000242329">
    <property type="component" value="Unassembled WGS sequence"/>
</dbReference>
<dbReference type="Gene3D" id="3.40.190.10">
    <property type="entry name" value="Periplasmic binding protein-like II"/>
    <property type="match status" value="2"/>
</dbReference>
<dbReference type="SUPFAM" id="SSF53850">
    <property type="entry name" value="Periplasmic binding protein-like II"/>
    <property type="match status" value="1"/>
</dbReference>
<dbReference type="RefSeq" id="WP_200774175.1">
    <property type="nucleotide sequence ID" value="NZ_FQWY01000004.1"/>
</dbReference>
<dbReference type="PIRSF" id="PIRSF002825">
    <property type="entry name" value="CfbpA"/>
    <property type="match status" value="1"/>
</dbReference>
<evidence type="ECO:0000313" key="2">
    <source>
        <dbReference type="EMBL" id="SHG47085.1"/>
    </source>
</evidence>